<dbReference type="SUPFAM" id="SSF53474">
    <property type="entry name" value="alpha/beta-Hydrolases"/>
    <property type="match status" value="1"/>
</dbReference>
<dbReference type="InterPro" id="IPR009081">
    <property type="entry name" value="PP-bd_ACP"/>
</dbReference>
<reference evidence="10 11" key="1">
    <citation type="journal article" date="2019" name="Int. J. Syst. Evol. Microbiol.">
        <title>The Global Catalogue of Microorganisms (GCM) 10K type strain sequencing project: providing services to taxonomists for standard genome sequencing and annotation.</title>
        <authorList>
            <consortium name="The Broad Institute Genomics Platform"/>
            <consortium name="The Broad Institute Genome Sequencing Center for Infectious Disease"/>
            <person name="Wu L."/>
            <person name="Ma J."/>
        </authorList>
    </citation>
    <scope>NUCLEOTIDE SEQUENCE [LARGE SCALE GENOMIC DNA]</scope>
    <source>
        <strain evidence="10 11">JCM 5062</strain>
    </source>
</reference>
<dbReference type="CDD" id="cd00833">
    <property type="entry name" value="PKS"/>
    <property type="match status" value="1"/>
</dbReference>
<dbReference type="PANTHER" id="PTHR43775">
    <property type="entry name" value="FATTY ACID SYNTHASE"/>
    <property type="match status" value="1"/>
</dbReference>
<keyword evidence="5" id="KW-0511">Multifunctional enzyme</keyword>
<dbReference type="SUPFAM" id="SSF47336">
    <property type="entry name" value="ACP-like"/>
    <property type="match status" value="1"/>
</dbReference>
<dbReference type="InterPro" id="IPR016035">
    <property type="entry name" value="Acyl_Trfase/lysoPLipase"/>
</dbReference>
<dbReference type="Pfam" id="PF00975">
    <property type="entry name" value="Thioesterase"/>
    <property type="match status" value="1"/>
</dbReference>
<dbReference type="Pfam" id="PF16197">
    <property type="entry name" value="KAsynt_C_assoc"/>
    <property type="match status" value="1"/>
</dbReference>
<dbReference type="Gene3D" id="3.30.70.3290">
    <property type="match status" value="1"/>
</dbReference>
<keyword evidence="6" id="KW-0012">Acyltransferase</keyword>
<dbReference type="InterPro" id="IPR016039">
    <property type="entry name" value="Thiolase-like"/>
</dbReference>
<dbReference type="PROSITE" id="PS52004">
    <property type="entry name" value="KS3_2"/>
    <property type="match status" value="1"/>
</dbReference>
<comment type="caution">
    <text evidence="10">The sequence shown here is derived from an EMBL/GenBank/DDBJ whole genome shotgun (WGS) entry which is preliminary data.</text>
</comment>
<feature type="domain" description="Carrier" evidence="8">
    <location>
        <begin position="982"/>
        <end position="1057"/>
    </location>
</feature>
<dbReference type="PANTHER" id="PTHR43775:SF51">
    <property type="entry name" value="INACTIVE PHENOLPHTHIOCEROL SYNTHESIS POLYKETIDE SYNTHASE TYPE I PKS1-RELATED"/>
    <property type="match status" value="1"/>
</dbReference>
<dbReference type="PROSITE" id="PS00012">
    <property type="entry name" value="PHOSPHOPANTETHEINE"/>
    <property type="match status" value="1"/>
</dbReference>
<dbReference type="InterPro" id="IPR016036">
    <property type="entry name" value="Malonyl_transacylase_ACP-bd"/>
</dbReference>
<dbReference type="SUPFAM" id="SSF55048">
    <property type="entry name" value="Probable ACP-binding domain of malonyl-CoA ACP transacylase"/>
    <property type="match status" value="1"/>
</dbReference>
<evidence type="ECO:0000256" key="7">
    <source>
        <dbReference type="SAM" id="MobiDB-lite"/>
    </source>
</evidence>
<dbReference type="Pfam" id="PF00698">
    <property type="entry name" value="Acyl_transf_1"/>
    <property type="match status" value="1"/>
</dbReference>
<dbReference type="InterPro" id="IPR014031">
    <property type="entry name" value="Ketoacyl_synth_C"/>
</dbReference>
<proteinExistence type="predicted"/>
<evidence type="ECO:0000256" key="6">
    <source>
        <dbReference type="ARBA" id="ARBA00023315"/>
    </source>
</evidence>
<keyword evidence="3" id="KW-0808">Transferase</keyword>
<sequence length="1344" mass="142334">MRDRASEPTRHPAEPRGDRVKPTPHPAEPRGDRVKPTPHPAEPRGDRAKPTPHPTEPGEDEAQAVHDTSTPHDEEFPELPEFPAVAVIGMAARFPGADDLDAFWENLAAGREAIRPVTDEEFLAAGGDPRDLGDPTLIRMVSAVEGIDRFDSGFFGHSPAEAAVVDPQQRLLLETAYHALEDAGCLGGDRTAEAFGVYAGAGDSRYYPAHVYPRFAGQPGSVELVHAATANSLGTLATRVSYELGLTGPSVSLQTACSTALVAVHTACQDLLDHRCDTALAAAVSLNPSAALGYRHVPDGPFSPDGHCRAFAADAAGTSSGDGVGAVVLKRLEDAVADGDRIRAVIRGSAVNNDGRRKVGFSAPSAAGQTEVILAAQAQAEVDADTIGLVEAHGTATKLGDPIEVSALTEAFRHSTRRTGFCALGSVKTNIGHLGAAAGIAGLIKAVLALEHRQIPPSLHFDRPNPLIDFDASPFRVPTALEDWPEGGHPRRAAVSAFGIGGTNAHVVLEEAPPTASVPPRPPEDGRRLVLPLSARTAGALRGQAQALARHLERRPDLRLDDVAHSLRTDRPALRHRLTVTAASRDEALDALRSAAPTTPPLSDDPARVAFLLPGGGTQYPGMGAELYRDHTVYRDNVDECARILRPVLGADVRTALFEERRPDDTAAFLGLVVTEYALARTLIESGVRPDALIGHSLGEYTAACLAGVIDLADMLPLVTERIRLISAAGGATVGVAAPAEEIRPLLDDGLSLAAANGPGACTVAGHLDAVERFEAELTRRDVPYRRLRIPVAAHSHVLDPVLPAYETHLRQVTLRPPRIPYVTNVTGTWVTDAQATSVRHWLDHTRDTVRFADGIAALWDPLRPVLVEIGPGDTLTKLATGRLADAAPVTVTTMRHAKAEASDGFVLAEALGRLWSAGVDSALPPVPGTPRRAPLPPYAFERRRHWIDAPGTRSTPDDTPAAEETAPGLAPRPRLTTEHVPPRTEREREVTRHWEDTLGIDGIGLHDNFFDLGGDSMRAVLLVGRLRQAGVLDVPAAALLAAPTVAGVLAAADEQDGKAPRTTPTALGPLLPLRAEGTATPLFCVHPGAGVSWRYTGLLPHLGGDQPVYGIQAVGLDGTRPPAPDAAAMVAHYLDLVRQVQPHGPYRLLGWSYGGFVAHAMACALQRDGERVELLALLDAPQPHGTAHDPDAAERQVAALLSRVAGLPVDAGAAVETVLERIDARVSADPASVPVTRAEAAAIAAVMRNNLRIAPQFAPGVYRGDVLFFSAAEERPTDFPADLAVLSGKADSWRPYVDGTLHDHHVPCGHYEMTEPEPIARIGEAVAKALRGPGDRVSTSPLP</sequence>
<evidence type="ECO:0000313" key="11">
    <source>
        <dbReference type="Proteomes" id="UP001499942"/>
    </source>
</evidence>
<organism evidence="10 11">
    <name type="scientific">Streptomyces gobitricini</name>
    <dbReference type="NCBI Taxonomy" id="68211"/>
    <lineage>
        <taxon>Bacteria</taxon>
        <taxon>Bacillati</taxon>
        <taxon>Actinomycetota</taxon>
        <taxon>Actinomycetes</taxon>
        <taxon>Kitasatosporales</taxon>
        <taxon>Streptomycetaceae</taxon>
        <taxon>Streptomyces</taxon>
    </lineage>
</organism>
<dbReference type="Proteomes" id="UP001499942">
    <property type="component" value="Unassembled WGS sequence"/>
</dbReference>
<dbReference type="Pfam" id="PF02801">
    <property type="entry name" value="Ketoacyl-synt_C"/>
    <property type="match status" value="1"/>
</dbReference>
<dbReference type="SUPFAM" id="SSF53901">
    <property type="entry name" value="Thiolase-like"/>
    <property type="match status" value="1"/>
</dbReference>
<dbReference type="InterPro" id="IPR032821">
    <property type="entry name" value="PKS_assoc"/>
</dbReference>
<dbReference type="Gene3D" id="3.40.366.10">
    <property type="entry name" value="Malonyl-Coenzyme A Acyl Carrier Protein, domain 2"/>
    <property type="match status" value="1"/>
</dbReference>
<dbReference type="InterPro" id="IPR001031">
    <property type="entry name" value="Thioesterase"/>
</dbReference>
<feature type="region of interest" description="Disordered" evidence="7">
    <location>
        <begin position="949"/>
        <end position="991"/>
    </location>
</feature>
<dbReference type="InterPro" id="IPR050091">
    <property type="entry name" value="PKS_NRPS_Biosynth_Enz"/>
</dbReference>
<dbReference type="InterPro" id="IPR018201">
    <property type="entry name" value="Ketoacyl_synth_AS"/>
</dbReference>
<feature type="domain" description="Ketosynthase family 3 (KS3)" evidence="9">
    <location>
        <begin position="82"/>
        <end position="511"/>
    </location>
</feature>
<dbReference type="InterPro" id="IPR036736">
    <property type="entry name" value="ACP-like_sf"/>
</dbReference>
<keyword evidence="11" id="KW-1185">Reference proteome</keyword>
<dbReference type="InterPro" id="IPR001227">
    <property type="entry name" value="Ac_transferase_dom_sf"/>
</dbReference>
<keyword evidence="4" id="KW-0045">Antibiotic biosynthesis</keyword>
<evidence type="ECO:0000256" key="4">
    <source>
        <dbReference type="ARBA" id="ARBA00023194"/>
    </source>
</evidence>
<dbReference type="Gene3D" id="3.40.50.1820">
    <property type="entry name" value="alpha/beta hydrolase"/>
    <property type="match status" value="1"/>
</dbReference>
<dbReference type="SUPFAM" id="SSF52151">
    <property type="entry name" value="FabD/lysophospholipase-like"/>
    <property type="match status" value="1"/>
</dbReference>
<dbReference type="RefSeq" id="WP_344362272.1">
    <property type="nucleotide sequence ID" value="NZ_BAAASR010000018.1"/>
</dbReference>
<keyword evidence="2" id="KW-0597">Phosphoprotein</keyword>
<dbReference type="InterPro" id="IPR020841">
    <property type="entry name" value="PKS_Beta-ketoAc_synthase_dom"/>
</dbReference>
<keyword evidence="1" id="KW-0596">Phosphopantetheine</keyword>
<dbReference type="InterPro" id="IPR006162">
    <property type="entry name" value="Ppantetheine_attach_site"/>
</dbReference>
<evidence type="ECO:0000313" key="10">
    <source>
        <dbReference type="EMBL" id="GAA2500606.1"/>
    </source>
</evidence>
<dbReference type="Gene3D" id="3.40.47.10">
    <property type="match status" value="1"/>
</dbReference>
<evidence type="ECO:0000256" key="5">
    <source>
        <dbReference type="ARBA" id="ARBA00023268"/>
    </source>
</evidence>
<dbReference type="SMART" id="SM00825">
    <property type="entry name" value="PKS_KS"/>
    <property type="match status" value="1"/>
</dbReference>
<feature type="compositionally biased region" description="Basic and acidic residues" evidence="7">
    <location>
        <begin position="1"/>
        <end position="49"/>
    </location>
</feature>
<dbReference type="Pfam" id="PF00109">
    <property type="entry name" value="ketoacyl-synt"/>
    <property type="match status" value="1"/>
</dbReference>
<dbReference type="SMART" id="SM00827">
    <property type="entry name" value="PKS_AT"/>
    <property type="match status" value="1"/>
</dbReference>
<dbReference type="PROSITE" id="PS00606">
    <property type="entry name" value="KS3_1"/>
    <property type="match status" value="1"/>
</dbReference>
<dbReference type="InterPro" id="IPR029058">
    <property type="entry name" value="AB_hydrolase_fold"/>
</dbReference>
<feature type="compositionally biased region" description="Basic and acidic residues" evidence="7">
    <location>
        <begin position="976"/>
        <end position="991"/>
    </location>
</feature>
<evidence type="ECO:0000259" key="9">
    <source>
        <dbReference type="PROSITE" id="PS52004"/>
    </source>
</evidence>
<protein>
    <submittedName>
        <fullName evidence="10">Uncharacterized protein</fullName>
    </submittedName>
</protein>
<dbReference type="InterPro" id="IPR014043">
    <property type="entry name" value="Acyl_transferase_dom"/>
</dbReference>
<evidence type="ECO:0000256" key="1">
    <source>
        <dbReference type="ARBA" id="ARBA00022450"/>
    </source>
</evidence>
<dbReference type="Pfam" id="PF00550">
    <property type="entry name" value="PP-binding"/>
    <property type="match status" value="1"/>
</dbReference>
<dbReference type="PROSITE" id="PS50075">
    <property type="entry name" value="CARRIER"/>
    <property type="match status" value="1"/>
</dbReference>
<dbReference type="InterPro" id="IPR014030">
    <property type="entry name" value="Ketoacyl_synth_N"/>
</dbReference>
<gene>
    <name evidence="10" type="ORF">GCM10010393_36290</name>
</gene>
<evidence type="ECO:0000256" key="2">
    <source>
        <dbReference type="ARBA" id="ARBA00022553"/>
    </source>
</evidence>
<evidence type="ECO:0000256" key="3">
    <source>
        <dbReference type="ARBA" id="ARBA00022679"/>
    </source>
</evidence>
<dbReference type="EMBL" id="BAAASR010000018">
    <property type="protein sequence ID" value="GAA2500606.1"/>
    <property type="molecule type" value="Genomic_DNA"/>
</dbReference>
<accession>A0ABN3MEE2</accession>
<feature type="region of interest" description="Disordered" evidence="7">
    <location>
        <begin position="1"/>
        <end position="77"/>
    </location>
</feature>
<name>A0ABN3MEE2_9ACTN</name>
<evidence type="ECO:0000259" key="8">
    <source>
        <dbReference type="PROSITE" id="PS50075"/>
    </source>
</evidence>